<dbReference type="InterPro" id="IPR017871">
    <property type="entry name" value="ABC_transporter-like_CS"/>
</dbReference>
<gene>
    <name evidence="11" type="primary">cydCD</name>
    <name evidence="11" type="ORF">PFCIRM138_10780</name>
</gene>
<evidence type="ECO:0000256" key="8">
    <source>
        <dbReference type="SAM" id="Phobius"/>
    </source>
</evidence>
<feature type="transmembrane region" description="Helical" evidence="8">
    <location>
        <begin position="18"/>
        <end position="36"/>
    </location>
</feature>
<dbReference type="InterPro" id="IPR011527">
    <property type="entry name" value="ABC1_TM_dom"/>
</dbReference>
<dbReference type="SUPFAM" id="SSF52540">
    <property type="entry name" value="P-loop containing nucleoside triphosphate hydrolases"/>
    <property type="match status" value="2"/>
</dbReference>
<evidence type="ECO:0000256" key="4">
    <source>
        <dbReference type="ARBA" id="ARBA00022840"/>
    </source>
</evidence>
<organism evidence="11">
    <name type="scientific">Propionibacterium freudenreichii subsp. freudenreichii</name>
    <dbReference type="NCBI Taxonomy" id="66712"/>
    <lineage>
        <taxon>Bacteria</taxon>
        <taxon>Bacillati</taxon>
        <taxon>Actinomycetota</taxon>
        <taxon>Actinomycetes</taxon>
        <taxon>Propionibacteriales</taxon>
        <taxon>Propionibacteriaceae</taxon>
        <taxon>Propionibacterium</taxon>
    </lineage>
</organism>
<dbReference type="GO" id="GO:0140359">
    <property type="term" value="F:ABC-type transporter activity"/>
    <property type="evidence" value="ECO:0007669"/>
    <property type="project" value="InterPro"/>
</dbReference>
<dbReference type="EMBL" id="LM676381">
    <property type="protein sequence ID" value="CEP25708.1"/>
    <property type="molecule type" value="Genomic_DNA"/>
</dbReference>
<dbReference type="GO" id="GO:0034775">
    <property type="term" value="P:glutathione transmembrane transport"/>
    <property type="evidence" value="ECO:0007669"/>
    <property type="project" value="InterPro"/>
</dbReference>
<dbReference type="CDD" id="cd03228">
    <property type="entry name" value="ABCC_MRP_Like"/>
    <property type="match status" value="2"/>
</dbReference>
<dbReference type="PANTHER" id="PTHR24221">
    <property type="entry name" value="ATP-BINDING CASSETTE SUB-FAMILY B"/>
    <property type="match status" value="1"/>
</dbReference>
<feature type="domain" description="ABC transporter" evidence="9">
    <location>
        <begin position="1049"/>
        <end position="1242"/>
    </location>
</feature>
<feature type="compositionally biased region" description="Low complexity" evidence="7">
    <location>
        <begin position="599"/>
        <end position="618"/>
    </location>
</feature>
<evidence type="ECO:0000256" key="3">
    <source>
        <dbReference type="ARBA" id="ARBA00022741"/>
    </source>
</evidence>
<protein>
    <submittedName>
        <fullName evidence="11">ABC transporter</fullName>
    </submittedName>
</protein>
<feature type="domain" description="ABC transmembrane type-1" evidence="10">
    <location>
        <begin position="699"/>
        <end position="979"/>
    </location>
</feature>
<dbReference type="CDD" id="cd18584">
    <property type="entry name" value="ABC_6TM_AarD_CydD"/>
    <property type="match status" value="1"/>
</dbReference>
<dbReference type="Gene3D" id="1.20.1560.10">
    <property type="entry name" value="ABC transporter type 1, transmembrane domain"/>
    <property type="match status" value="2"/>
</dbReference>
<name>A0A0B7NYM3_PROFF</name>
<feature type="transmembrane region" description="Helical" evidence="8">
    <location>
        <begin position="56"/>
        <end position="74"/>
    </location>
</feature>
<evidence type="ECO:0000256" key="1">
    <source>
        <dbReference type="ARBA" id="ARBA00004651"/>
    </source>
</evidence>
<keyword evidence="6 8" id="KW-0472">Membrane</keyword>
<feature type="compositionally biased region" description="Low complexity" evidence="7">
    <location>
        <begin position="1027"/>
        <end position="1040"/>
    </location>
</feature>
<comment type="subcellular location">
    <subcellularLocation>
        <location evidence="1">Cell membrane</location>
        <topology evidence="1">Multi-pass membrane protein</topology>
    </subcellularLocation>
</comment>
<dbReference type="InterPro" id="IPR039421">
    <property type="entry name" value="Type_1_exporter"/>
</dbReference>
<dbReference type="SUPFAM" id="SSF90123">
    <property type="entry name" value="ABC transporter transmembrane region"/>
    <property type="match status" value="2"/>
</dbReference>
<dbReference type="Pfam" id="PF00005">
    <property type="entry name" value="ABC_tran"/>
    <property type="match status" value="2"/>
</dbReference>
<feature type="compositionally biased region" description="Polar residues" evidence="7">
    <location>
        <begin position="1010"/>
        <end position="1021"/>
    </location>
</feature>
<dbReference type="PROSITE" id="PS50929">
    <property type="entry name" value="ABC_TM1F"/>
    <property type="match status" value="2"/>
</dbReference>
<feature type="transmembrane region" description="Helical" evidence="8">
    <location>
        <begin position="133"/>
        <end position="153"/>
    </location>
</feature>
<dbReference type="SMART" id="SM00382">
    <property type="entry name" value="AAA"/>
    <property type="match status" value="2"/>
</dbReference>
<dbReference type="GO" id="GO:0016887">
    <property type="term" value="F:ATP hydrolysis activity"/>
    <property type="evidence" value="ECO:0007669"/>
    <property type="project" value="InterPro"/>
</dbReference>
<dbReference type="InterPro" id="IPR003593">
    <property type="entry name" value="AAA+_ATPase"/>
</dbReference>
<proteinExistence type="predicted"/>
<dbReference type="GO" id="GO:0042883">
    <property type="term" value="P:cysteine transport"/>
    <property type="evidence" value="ECO:0007669"/>
    <property type="project" value="InterPro"/>
</dbReference>
<feature type="transmembrane region" description="Helical" evidence="8">
    <location>
        <begin position="733"/>
        <end position="752"/>
    </location>
</feature>
<dbReference type="InterPro" id="IPR027417">
    <property type="entry name" value="P-loop_NTPase"/>
</dbReference>
<evidence type="ECO:0000256" key="5">
    <source>
        <dbReference type="ARBA" id="ARBA00022989"/>
    </source>
</evidence>
<feature type="compositionally biased region" description="Basic and acidic residues" evidence="7">
    <location>
        <begin position="545"/>
        <end position="558"/>
    </location>
</feature>
<keyword evidence="5 8" id="KW-1133">Transmembrane helix</keyword>
<evidence type="ECO:0000259" key="10">
    <source>
        <dbReference type="PROSITE" id="PS50929"/>
    </source>
</evidence>
<dbReference type="NCBIfam" id="TIGR02857">
    <property type="entry name" value="CydD"/>
    <property type="match status" value="1"/>
</dbReference>
<feature type="transmembrane region" description="Helical" evidence="8">
    <location>
        <begin position="238"/>
        <end position="260"/>
    </location>
</feature>
<feature type="transmembrane region" description="Helical" evidence="8">
    <location>
        <begin position="698"/>
        <end position="721"/>
    </location>
</feature>
<accession>A0A0B7NYM3</accession>
<feature type="transmembrane region" description="Helical" evidence="8">
    <location>
        <begin position="836"/>
        <end position="853"/>
    </location>
</feature>
<reference evidence="11" key="1">
    <citation type="submission" date="2014-08" db="EMBL/GenBank/DDBJ databases">
        <authorList>
            <person name="Falentin Helene"/>
        </authorList>
    </citation>
    <scope>NUCLEOTIDE SEQUENCE</scope>
</reference>
<keyword evidence="4" id="KW-0067">ATP-binding</keyword>
<dbReference type="PROSITE" id="PS50893">
    <property type="entry name" value="ABC_TRANSPORTER_2"/>
    <property type="match status" value="2"/>
</dbReference>
<evidence type="ECO:0000256" key="6">
    <source>
        <dbReference type="ARBA" id="ARBA00023136"/>
    </source>
</evidence>
<dbReference type="GO" id="GO:0005524">
    <property type="term" value="F:ATP binding"/>
    <property type="evidence" value="ECO:0007669"/>
    <property type="project" value="UniProtKB-KW"/>
</dbReference>
<sequence>MAGPLDPRLVKRATATRGFLVAVALVGVATAFLVLAQARLISDAVAHVFDTHNTDGVLAACGLLMAVFVARAGLNWLNQWLAHRASAAVKSQLRTDVMTARLARPTDASTPTGTLITLVTQGLDSLDGYFSKYLPQLMMAVGVPLVVGVAILTQDLESTIIIAITVPLIPLFMALIGMATQKQVDRRFAVETRLANHFADLVAGLPTLQVFGRARAQLVGLRRTEAAHRTETMKTLRLAFLSSFVLELLSTLSVALVAVSMGFRVVAGHFDLRTSLFVLILTPEVYLPIRQVGVHFHDSADGTAAADKAFELIEAAEATHIGGDAPAPDPAAATISFNDLSVRYPGTDRPALSGFSCRVRPGEVVVLRGTSGGGKSTALSVLMGFQPATSGQVRVGDQDLAEVNMADWRHHIAYVSQDPGMVNGTVADNVRMGHPDATDAQLRDALDRAGGRSLALDHVVADEGEGLSSGERRRVALARALLRIELGGARLLVLDEPTAGLDQSTEAIAIRAVRASGASALVVSHRPAVIAMADQVVDVMAPAAERADGSDHRPDDSRAAGSWATDSRTSGNARAAAAAVHALSSTAGEPSDVKQGTTPRGVSAPAGPAPGQAATSPSKLSKREARKQHRAWSTESGDSADFLLGEDQYPSSVLPHVAEARPDRPASAKGLEAESAPGQTSALVRQLIRGIPHGTRRLVTSIILAVCATGSSVGLMALSGWLLSRAAEHPPVLYLLAASVGVRFFGIGRGVFRYAERLVGHDLALRMEGSLRETVYAKLARTTLLGRHQGDLLVRVTADVDAVMDVVVRIVVPFVSSVLVIGLTSVLIAFFSPGAAVILLLTSLIAGIGLPWLGQRLSRRADEAAVPLRGALADEVRQLARCAPDLVAFGADGAQLDRMRATDIRLRDAEARDAWTRGIASAGQMLSSGLAVVGGLLVGGPSVAGGQLLGRDLAILVLTPLALHESLSDLTTAAQTMTRARAALRRVIALLREPPVGKGDRSVPEATGAPQATGTPQTGAPSTRADVPQPAVPSAGGAVAGAGTPPGELVLSNLAAGWPGHGAVIKGVNLRVGPGERVAITGASGVGKTTLAATVMGLIDPIAGTVQSPAAIGYLAQDAHIFATSVAENVRIGDKDATDAQVAQALSKAGLATMDPARVVGEEGATLSGGEARRIAMARILVGGRNDQLVILDEPTEHLDSETAEALMDDVWSAVDKAAVVVITHDPELMEAAPSRLDLDDYRA</sequence>
<dbReference type="InterPro" id="IPR014216">
    <property type="entry name" value="ABC_transptr_CydD"/>
</dbReference>
<keyword evidence="3" id="KW-0547">Nucleotide-binding</keyword>
<dbReference type="InterPro" id="IPR036640">
    <property type="entry name" value="ABC1_TM_sf"/>
</dbReference>
<feature type="region of interest" description="Disordered" evidence="7">
    <location>
        <begin position="995"/>
        <end position="1040"/>
    </location>
</feature>
<evidence type="ECO:0000256" key="7">
    <source>
        <dbReference type="SAM" id="MobiDB-lite"/>
    </source>
</evidence>
<feature type="domain" description="ABC transporter" evidence="9">
    <location>
        <begin position="335"/>
        <end position="567"/>
    </location>
</feature>
<dbReference type="AlphaFoldDB" id="A0A0B7NYM3"/>
<feature type="compositionally biased region" description="Low complexity" evidence="7">
    <location>
        <begin position="570"/>
        <end position="587"/>
    </location>
</feature>
<feature type="region of interest" description="Disordered" evidence="7">
    <location>
        <begin position="544"/>
        <end position="640"/>
    </location>
</feature>
<dbReference type="InterPro" id="IPR003439">
    <property type="entry name" value="ABC_transporter-like_ATP-bd"/>
</dbReference>
<dbReference type="GO" id="GO:0045454">
    <property type="term" value="P:cell redox homeostasis"/>
    <property type="evidence" value="ECO:0007669"/>
    <property type="project" value="InterPro"/>
</dbReference>
<feature type="domain" description="ABC transmembrane type-1" evidence="10">
    <location>
        <begin position="21"/>
        <end position="301"/>
    </location>
</feature>
<dbReference type="Gene3D" id="3.40.50.300">
    <property type="entry name" value="P-loop containing nucleotide triphosphate hydrolases"/>
    <property type="match status" value="2"/>
</dbReference>
<dbReference type="NCBIfam" id="TIGR02868">
    <property type="entry name" value="CydC"/>
    <property type="match status" value="1"/>
</dbReference>
<feature type="transmembrane region" description="Helical" evidence="8">
    <location>
        <begin position="810"/>
        <end position="830"/>
    </location>
</feature>
<dbReference type="Pfam" id="PF00664">
    <property type="entry name" value="ABC_membrane"/>
    <property type="match status" value="2"/>
</dbReference>
<dbReference type="PROSITE" id="PS00211">
    <property type="entry name" value="ABC_TRANSPORTER_1"/>
    <property type="match status" value="2"/>
</dbReference>
<evidence type="ECO:0000259" key="9">
    <source>
        <dbReference type="PROSITE" id="PS50893"/>
    </source>
</evidence>
<dbReference type="GO" id="GO:0005886">
    <property type="term" value="C:plasma membrane"/>
    <property type="evidence" value="ECO:0007669"/>
    <property type="project" value="UniProtKB-SubCell"/>
</dbReference>
<keyword evidence="2 8" id="KW-0812">Transmembrane</keyword>
<evidence type="ECO:0000313" key="11">
    <source>
        <dbReference type="EMBL" id="CEP25708.1"/>
    </source>
</evidence>
<dbReference type="InterPro" id="IPR014223">
    <property type="entry name" value="ABC_CydC/D"/>
</dbReference>
<evidence type="ECO:0000256" key="2">
    <source>
        <dbReference type="ARBA" id="ARBA00022692"/>
    </source>
</evidence>
<dbReference type="PANTHER" id="PTHR24221:SF590">
    <property type="entry name" value="COMPONENT LINKED WITH THE ASSEMBLY OF CYTOCHROME' TRANSPORT TRANSMEMBRANE ATP-BINDING PROTEIN ABC TRANSPORTER CYDD-RELATED"/>
    <property type="match status" value="1"/>
</dbReference>
<feature type="transmembrane region" description="Helical" evidence="8">
    <location>
        <begin position="159"/>
        <end position="179"/>
    </location>
</feature>